<comment type="caution">
    <text evidence="2">The sequence shown here is derived from an EMBL/GenBank/DDBJ whole genome shotgun (WGS) entry which is preliminary data.</text>
</comment>
<dbReference type="PANTHER" id="PTHR43566">
    <property type="entry name" value="CONSERVED PROTEIN"/>
    <property type="match status" value="1"/>
</dbReference>
<dbReference type="EMBL" id="UGGQ01000006">
    <property type="protein sequence ID" value="STO15723.1"/>
    <property type="molecule type" value="Genomic_DNA"/>
</dbReference>
<dbReference type="PANTHER" id="PTHR43566:SF1">
    <property type="entry name" value="AAA+ ATPASE DOMAIN-CONTAINING PROTEIN"/>
    <property type="match status" value="1"/>
</dbReference>
<proteinExistence type="predicted"/>
<gene>
    <name evidence="2" type="ORF">NCTC11819_00265</name>
</gene>
<dbReference type="Proteomes" id="UP000255284">
    <property type="component" value="Unassembled WGS sequence"/>
</dbReference>
<accession>A0A8G2HUB2</accession>
<protein>
    <recommendedName>
        <fullName evidence="1">DUF4143 domain-containing protein</fullName>
    </recommendedName>
</protein>
<reference evidence="2 3" key="1">
    <citation type="submission" date="2018-06" db="EMBL/GenBank/DDBJ databases">
        <authorList>
            <consortium name="Pathogen Informatics"/>
            <person name="Doyle S."/>
        </authorList>
    </citation>
    <scope>NUCLEOTIDE SEQUENCE [LARGE SCALE GENOMIC DNA]</scope>
    <source>
        <strain evidence="2 3">NCTC11819</strain>
    </source>
</reference>
<organism evidence="2 3">
    <name type="scientific">Mobiluncus mulieris</name>
    <dbReference type="NCBI Taxonomy" id="2052"/>
    <lineage>
        <taxon>Bacteria</taxon>
        <taxon>Bacillati</taxon>
        <taxon>Actinomycetota</taxon>
        <taxon>Actinomycetes</taxon>
        <taxon>Actinomycetales</taxon>
        <taxon>Actinomycetaceae</taxon>
        <taxon>Mobiluncus</taxon>
    </lineage>
</organism>
<dbReference type="Pfam" id="PF13635">
    <property type="entry name" value="DUF4143"/>
    <property type="match status" value="1"/>
</dbReference>
<evidence type="ECO:0000313" key="2">
    <source>
        <dbReference type="EMBL" id="STO15723.1"/>
    </source>
</evidence>
<dbReference type="InterPro" id="IPR025420">
    <property type="entry name" value="DUF4143"/>
</dbReference>
<evidence type="ECO:0000259" key="1">
    <source>
        <dbReference type="Pfam" id="PF13635"/>
    </source>
</evidence>
<feature type="domain" description="DUF4143" evidence="1">
    <location>
        <begin position="1"/>
        <end position="141"/>
    </location>
</feature>
<sequence>MKRLSASLARGVGTEITTSVLSRDIELSRDTIREYLDSLERIFVMQNQAAWRPHLRSRVPLREIPKRHLADPSLTLAALHTDADGLLGDLEFFGQVFESQVVHDLRFMSRQEAYHGRGADGLEVDTVLEIAGRVVLAEVKLGSSEATIETAVTHLKTFAKRYVDGSHVAPVLLVVTEGSLSYTRDDGVHVVSCGNLGA</sequence>
<dbReference type="AlphaFoldDB" id="A0A8G2HUB2"/>
<evidence type="ECO:0000313" key="3">
    <source>
        <dbReference type="Proteomes" id="UP000255284"/>
    </source>
</evidence>
<name>A0A8G2HUB2_9ACTO</name>